<dbReference type="PANTHER" id="PTHR13136:SF16">
    <property type="entry name" value="KAT8 REGULATORY NSL COMPLEX SUBUNIT 3"/>
    <property type="match status" value="1"/>
</dbReference>
<feature type="region of interest" description="Disordered" evidence="4">
    <location>
        <begin position="664"/>
        <end position="732"/>
    </location>
</feature>
<evidence type="ECO:0000256" key="1">
    <source>
        <dbReference type="ARBA" id="ARBA00022723"/>
    </source>
</evidence>
<keyword evidence="7" id="KW-1185">Reference proteome</keyword>
<proteinExistence type="predicted"/>
<dbReference type="PANTHER" id="PTHR13136">
    <property type="entry name" value="TESTIS DEVELOPMENT PROTEIN PRTD"/>
    <property type="match status" value="1"/>
</dbReference>
<sequence length="1202" mass="128112">MCAGPTIASRSSIISNRREWYSQVEEEASARLQAAQRVKQNPKRKDTDNKIMKQTVNKSGSNKPKVQFPPATSSIITYSPSKFLNRVGSSENTGTQHTQTHAHTHTTGPTTTAAAAASLTGTAKTNKSSVVGTPSYYVVKAGSLGSAASISGALKMSSPPKAPTGSASAIRSPTQSIHISPGSVIVTTAPSTPTESSSTISAPSESSFGEKMEHSYIRDVPRNEVSNGLALTRHILVNHPPQCTNCHTYPQQEQEPEQTHAPPYDEISAKESMNECARISKYVKNVNSDEQDWVARINQSTWSPIQKTLFDRVSSILDMDQLARLANDKRQHEAVHRRVSVDKSASRMRRALGSVAWDQRITQWLHTLLMQSLPPSYMASYLDMMQTLKTKLPTLMDKLLFSRPLSNNQELLAPVMKKRWEPIILPKNRQLPHNAIMVVLSNMPASSHVPERMSKWYRSLATICQVVQITLPNTNNRIANQNLDQVAEVIVCLTRVRINELRAENPTRGIILVGFNAGASLALQVALSESLACVVCMGFAYNTLRGPRGAPDDRILDIKAPILFVIGQNSARSSQEEMESLRERMQSETSLVVVGSADDALRVPKSKRRIEGVTQSMVDAMVVDEIYEFVNKTLMDPPGPRVPTALPSQGIQRGQYKVQGVAYDKGGVGNQQNRKRKVDGGLDESGMPNAKSKFVPHILPPPVGRPRTRPLPQPNAATLAGSGSGSGSGIPHNGVIDAETLNQSIEFILDDSLDSDDAATATGSGSLTGVAAGLLIPKVTASGAGGAIKSLPTTVNLAAGTKIKMIPSNQFVQLKSLTPQSKLINYTMNKPTTAATIGSIVKTLPSSTAGGQQYFTLKTPTGQTTKFVATASPVGAATSTGGAAPPQQKYTVFKNASGMTMLQLNKNQSGNVDLSSIIDMPIVFADNEGNIPEGQKDPKIVPATPGRNSNSKSPIIISQKIIKDSAKPNSSPLVTKVGNNIVLNKGIQQLFTNPQGGTTTTIGGHNKVVILNRNQMKPMGNMVTPGQRLPIRIVSSTPKGASVNSSSPGSTLVLDPATGSLKPMNVQAIKSATTASTLPSGTLRHTGNISVGNKTYPQFQVINSGSPGTQQKSTTVAGDGKMPIGNVSIKSGTGIKQVPVLMLANRTSAGSSPASTTPGGAAVRRVVNISSMAKLSPSQATSDSKVVKLQPTSLSISKQSQK</sequence>
<evidence type="ECO:0000259" key="5">
    <source>
        <dbReference type="PROSITE" id="PS51007"/>
    </source>
</evidence>
<keyword evidence="3" id="KW-0349">Heme</keyword>
<feature type="compositionally biased region" description="Low complexity" evidence="4">
    <location>
        <begin position="93"/>
        <end position="111"/>
    </location>
</feature>
<dbReference type="OMA" id="RVNQFGW"/>
<dbReference type="GO" id="GO:0009055">
    <property type="term" value="F:electron transfer activity"/>
    <property type="evidence" value="ECO:0007669"/>
    <property type="project" value="InterPro"/>
</dbReference>
<organism evidence="6 7">
    <name type="scientific">Drosophila guanche</name>
    <name type="common">Fruit fly</name>
    <dbReference type="NCBI Taxonomy" id="7266"/>
    <lineage>
        <taxon>Eukaryota</taxon>
        <taxon>Metazoa</taxon>
        <taxon>Ecdysozoa</taxon>
        <taxon>Arthropoda</taxon>
        <taxon>Hexapoda</taxon>
        <taxon>Insecta</taxon>
        <taxon>Pterygota</taxon>
        <taxon>Neoptera</taxon>
        <taxon>Endopterygota</taxon>
        <taxon>Diptera</taxon>
        <taxon>Brachycera</taxon>
        <taxon>Muscomorpha</taxon>
        <taxon>Ephydroidea</taxon>
        <taxon>Drosophilidae</taxon>
        <taxon>Drosophila</taxon>
        <taxon>Sophophora</taxon>
    </lineage>
</organism>
<dbReference type="Proteomes" id="UP000268350">
    <property type="component" value="Unassembled WGS sequence"/>
</dbReference>
<dbReference type="GO" id="GO:0044545">
    <property type="term" value="C:NSL complex"/>
    <property type="evidence" value="ECO:0007669"/>
    <property type="project" value="TreeGrafter"/>
</dbReference>
<protein>
    <submittedName>
        <fullName evidence="6">Blast:KAT8 regulatory NSL complex subunit 3</fullName>
    </submittedName>
</protein>
<dbReference type="PROSITE" id="PS51007">
    <property type="entry name" value="CYTC"/>
    <property type="match status" value="1"/>
</dbReference>
<feature type="compositionally biased region" description="Pro residues" evidence="4">
    <location>
        <begin position="698"/>
        <end position="713"/>
    </location>
</feature>
<evidence type="ECO:0000256" key="2">
    <source>
        <dbReference type="ARBA" id="ARBA00023004"/>
    </source>
</evidence>
<dbReference type="AlphaFoldDB" id="A0A3B0JLK7"/>
<name>A0A3B0JLK7_DROGU</name>
<evidence type="ECO:0000256" key="3">
    <source>
        <dbReference type="PROSITE-ProRule" id="PRU00433"/>
    </source>
</evidence>
<feature type="region of interest" description="Disordered" evidence="4">
    <location>
        <begin position="1174"/>
        <end position="1202"/>
    </location>
</feature>
<reference evidence="7" key="1">
    <citation type="submission" date="2018-01" db="EMBL/GenBank/DDBJ databases">
        <authorList>
            <person name="Alioto T."/>
            <person name="Alioto T."/>
        </authorList>
    </citation>
    <scope>NUCLEOTIDE SEQUENCE [LARGE SCALE GENOMIC DNA]</scope>
</reference>
<feature type="region of interest" description="Disordered" evidence="4">
    <location>
        <begin position="85"/>
        <end position="111"/>
    </location>
</feature>
<feature type="region of interest" description="Disordered" evidence="4">
    <location>
        <begin position="931"/>
        <end position="952"/>
    </location>
</feature>
<evidence type="ECO:0000313" key="6">
    <source>
        <dbReference type="EMBL" id="SPP74389.1"/>
    </source>
</evidence>
<feature type="domain" description="Cytochrome c" evidence="5">
    <location>
        <begin position="223"/>
        <end position="330"/>
    </location>
</feature>
<dbReference type="InterPro" id="IPR026555">
    <property type="entry name" value="NSL3/Tex30"/>
</dbReference>
<dbReference type="InterPro" id="IPR056519">
    <property type="entry name" value="KANSL3_1st"/>
</dbReference>
<dbReference type="EMBL" id="OUUW01000001">
    <property type="protein sequence ID" value="SPP74389.1"/>
    <property type="molecule type" value="Genomic_DNA"/>
</dbReference>
<gene>
    <name evidence="6" type="ORF">DGUA_6G002016</name>
</gene>
<dbReference type="FunFam" id="3.40.50.1820:FF:000147">
    <property type="entry name" value="uncharacterized protein LOC108093882 isoform X9"/>
    <property type="match status" value="1"/>
</dbReference>
<feature type="compositionally biased region" description="Polar residues" evidence="4">
    <location>
        <begin position="52"/>
        <end position="72"/>
    </location>
</feature>
<dbReference type="GO" id="GO:0045944">
    <property type="term" value="P:positive regulation of transcription by RNA polymerase II"/>
    <property type="evidence" value="ECO:0007669"/>
    <property type="project" value="TreeGrafter"/>
</dbReference>
<evidence type="ECO:0000313" key="7">
    <source>
        <dbReference type="Proteomes" id="UP000268350"/>
    </source>
</evidence>
<dbReference type="GO" id="GO:0020037">
    <property type="term" value="F:heme binding"/>
    <property type="evidence" value="ECO:0007669"/>
    <property type="project" value="InterPro"/>
</dbReference>
<feature type="compositionally biased region" description="Low complexity" evidence="4">
    <location>
        <begin position="189"/>
        <end position="207"/>
    </location>
</feature>
<dbReference type="GO" id="GO:0046872">
    <property type="term" value="F:metal ion binding"/>
    <property type="evidence" value="ECO:0007669"/>
    <property type="project" value="UniProtKB-KW"/>
</dbReference>
<dbReference type="InterPro" id="IPR029058">
    <property type="entry name" value="AB_hydrolase_fold"/>
</dbReference>
<dbReference type="InterPro" id="IPR009056">
    <property type="entry name" value="Cyt_c-like_dom"/>
</dbReference>
<dbReference type="OrthoDB" id="6415022at2759"/>
<keyword evidence="2 3" id="KW-0408">Iron</keyword>
<dbReference type="SUPFAM" id="SSF53474">
    <property type="entry name" value="alpha/beta-Hydrolases"/>
    <property type="match status" value="1"/>
</dbReference>
<dbReference type="Gene3D" id="3.40.50.1820">
    <property type="entry name" value="alpha/beta hydrolase"/>
    <property type="match status" value="1"/>
</dbReference>
<feature type="region of interest" description="Disordered" evidence="4">
    <location>
        <begin position="189"/>
        <end position="209"/>
    </location>
</feature>
<evidence type="ECO:0000256" key="4">
    <source>
        <dbReference type="SAM" id="MobiDB-lite"/>
    </source>
</evidence>
<dbReference type="STRING" id="7266.A0A3B0JLK7"/>
<keyword evidence="1 3" id="KW-0479">Metal-binding</keyword>
<feature type="region of interest" description="Disordered" evidence="4">
    <location>
        <begin position="32"/>
        <end position="72"/>
    </location>
</feature>
<dbReference type="Pfam" id="PF23154">
    <property type="entry name" value="KANSL3_1st"/>
    <property type="match status" value="1"/>
</dbReference>
<accession>A0A3B0JLK7</accession>